<reference evidence="2 3" key="1">
    <citation type="journal article" date="2024" name="Plant J.">
        <title>Genome sequences and population genomics reveal climatic adaptation and genomic divergence between two closely related sweetgum species.</title>
        <authorList>
            <person name="Xu W.Q."/>
            <person name="Ren C.Q."/>
            <person name="Zhang X.Y."/>
            <person name="Comes H.P."/>
            <person name="Liu X.H."/>
            <person name="Li Y.G."/>
            <person name="Kettle C.J."/>
            <person name="Jalonen R."/>
            <person name="Gaisberger H."/>
            <person name="Ma Y.Z."/>
            <person name="Qiu Y.X."/>
        </authorList>
    </citation>
    <scope>NUCLEOTIDE SEQUENCE [LARGE SCALE GENOMIC DNA]</scope>
    <source>
        <strain evidence="2">Hangzhou</strain>
    </source>
</reference>
<dbReference type="SUPFAM" id="SSF53756">
    <property type="entry name" value="UDP-Glycosyltransferase/glycogen phosphorylase"/>
    <property type="match status" value="1"/>
</dbReference>
<gene>
    <name evidence="2" type="ORF">L1049_027258</name>
</gene>
<dbReference type="Proteomes" id="UP001415857">
    <property type="component" value="Unassembled WGS sequence"/>
</dbReference>
<evidence type="ECO:0000313" key="2">
    <source>
        <dbReference type="EMBL" id="KAK9266025.1"/>
    </source>
</evidence>
<comment type="caution">
    <text evidence="2">The sequence shown here is derived from an EMBL/GenBank/DDBJ whole genome shotgun (WGS) entry which is preliminary data.</text>
</comment>
<dbReference type="EMBL" id="JBBPBK010000254">
    <property type="protein sequence ID" value="KAK9266025.1"/>
    <property type="molecule type" value="Genomic_DNA"/>
</dbReference>
<dbReference type="PANTHER" id="PTHR11926:SF1498">
    <property type="entry name" value="GLYCOSYLTRANSFERASE"/>
    <property type="match status" value="1"/>
</dbReference>
<proteinExistence type="inferred from homology"/>
<evidence type="ECO:0000313" key="3">
    <source>
        <dbReference type="Proteomes" id="UP001415857"/>
    </source>
</evidence>
<dbReference type="GO" id="GO:0080044">
    <property type="term" value="F:quercetin 7-O-glucosyltransferase activity"/>
    <property type="evidence" value="ECO:0007669"/>
    <property type="project" value="TreeGrafter"/>
</dbReference>
<organism evidence="2 3">
    <name type="scientific">Liquidambar formosana</name>
    <name type="common">Formosan gum</name>
    <dbReference type="NCBI Taxonomy" id="63359"/>
    <lineage>
        <taxon>Eukaryota</taxon>
        <taxon>Viridiplantae</taxon>
        <taxon>Streptophyta</taxon>
        <taxon>Embryophyta</taxon>
        <taxon>Tracheophyta</taxon>
        <taxon>Spermatophyta</taxon>
        <taxon>Magnoliopsida</taxon>
        <taxon>eudicotyledons</taxon>
        <taxon>Gunneridae</taxon>
        <taxon>Pentapetalae</taxon>
        <taxon>Saxifragales</taxon>
        <taxon>Altingiaceae</taxon>
        <taxon>Liquidambar</taxon>
    </lineage>
</organism>
<sequence>MEIDNSVKRGQVERLVRELMRGEKGKKMKIKAMEWKKLAEEATSPGGSSCLNLDKLVNEVLSSKN</sequence>
<accession>A0AAP0R2B1</accession>
<dbReference type="AlphaFoldDB" id="A0AAP0R2B1"/>
<dbReference type="GO" id="GO:0080043">
    <property type="term" value="F:quercetin 3-O-glucosyltransferase activity"/>
    <property type="evidence" value="ECO:0007669"/>
    <property type="project" value="TreeGrafter"/>
</dbReference>
<dbReference type="PANTHER" id="PTHR11926">
    <property type="entry name" value="GLUCOSYL/GLUCURONOSYL TRANSFERASES"/>
    <property type="match status" value="1"/>
</dbReference>
<evidence type="ECO:0000256" key="1">
    <source>
        <dbReference type="ARBA" id="ARBA00009995"/>
    </source>
</evidence>
<protein>
    <submittedName>
        <fullName evidence="2">Uncharacterized protein</fullName>
    </submittedName>
</protein>
<comment type="similarity">
    <text evidence="1">Belongs to the UDP-glycosyltransferase family.</text>
</comment>
<keyword evidence="3" id="KW-1185">Reference proteome</keyword>
<name>A0AAP0R2B1_LIQFO</name>